<dbReference type="RefSeq" id="WP_114495312.1">
    <property type="nucleotide sequence ID" value="NZ_QPJW01000001.1"/>
</dbReference>
<evidence type="ECO:0000259" key="5">
    <source>
        <dbReference type="PROSITE" id="PS50977"/>
    </source>
</evidence>
<evidence type="ECO:0000256" key="1">
    <source>
        <dbReference type="ARBA" id="ARBA00023015"/>
    </source>
</evidence>
<evidence type="ECO:0000256" key="4">
    <source>
        <dbReference type="PROSITE-ProRule" id="PRU00335"/>
    </source>
</evidence>
<evidence type="ECO:0000256" key="3">
    <source>
        <dbReference type="ARBA" id="ARBA00023163"/>
    </source>
</evidence>
<comment type="caution">
    <text evidence="6">The sequence shown here is derived from an EMBL/GenBank/DDBJ whole genome shotgun (WGS) entry which is preliminary data.</text>
</comment>
<protein>
    <submittedName>
        <fullName evidence="6">TetR family transcriptional regulator</fullName>
    </submittedName>
</protein>
<dbReference type="PANTHER" id="PTHR30055:SF151">
    <property type="entry name" value="TRANSCRIPTIONAL REGULATORY PROTEIN"/>
    <property type="match status" value="1"/>
</dbReference>
<dbReference type="InterPro" id="IPR050109">
    <property type="entry name" value="HTH-type_TetR-like_transc_reg"/>
</dbReference>
<dbReference type="Pfam" id="PF00440">
    <property type="entry name" value="TetR_N"/>
    <property type="match status" value="1"/>
</dbReference>
<keyword evidence="3" id="KW-0804">Transcription</keyword>
<dbReference type="Pfam" id="PF02909">
    <property type="entry name" value="TetR_C_1"/>
    <property type="match status" value="1"/>
</dbReference>
<evidence type="ECO:0000313" key="7">
    <source>
        <dbReference type="Proteomes" id="UP000253090"/>
    </source>
</evidence>
<dbReference type="PANTHER" id="PTHR30055">
    <property type="entry name" value="HTH-TYPE TRANSCRIPTIONAL REGULATOR RUTR"/>
    <property type="match status" value="1"/>
</dbReference>
<dbReference type="GO" id="GO:0045892">
    <property type="term" value="P:negative regulation of DNA-templated transcription"/>
    <property type="evidence" value="ECO:0007669"/>
    <property type="project" value="InterPro"/>
</dbReference>
<keyword evidence="2 4" id="KW-0238">DNA-binding</keyword>
<dbReference type="SUPFAM" id="SSF46689">
    <property type="entry name" value="Homeodomain-like"/>
    <property type="match status" value="1"/>
</dbReference>
<dbReference type="OrthoDB" id="2570341at2"/>
<evidence type="ECO:0000256" key="2">
    <source>
        <dbReference type="ARBA" id="ARBA00023125"/>
    </source>
</evidence>
<dbReference type="EMBL" id="QPJW01000001">
    <property type="protein sequence ID" value="RCX23432.1"/>
    <property type="molecule type" value="Genomic_DNA"/>
</dbReference>
<keyword evidence="1" id="KW-0805">Transcription regulation</keyword>
<dbReference type="InterPro" id="IPR004111">
    <property type="entry name" value="Repressor_TetR_C"/>
</dbReference>
<dbReference type="InterPro" id="IPR036271">
    <property type="entry name" value="Tet_transcr_reg_TetR-rel_C_sf"/>
</dbReference>
<dbReference type="AlphaFoldDB" id="A0A369BP90"/>
<dbReference type="InterPro" id="IPR001647">
    <property type="entry name" value="HTH_TetR"/>
</dbReference>
<dbReference type="GO" id="GO:0000976">
    <property type="term" value="F:transcription cis-regulatory region binding"/>
    <property type="evidence" value="ECO:0007669"/>
    <property type="project" value="TreeGrafter"/>
</dbReference>
<dbReference type="Gene3D" id="1.10.10.60">
    <property type="entry name" value="Homeodomain-like"/>
    <property type="match status" value="1"/>
</dbReference>
<evidence type="ECO:0000313" key="6">
    <source>
        <dbReference type="EMBL" id="RCX23432.1"/>
    </source>
</evidence>
<dbReference type="Proteomes" id="UP000253090">
    <property type="component" value="Unassembled WGS sequence"/>
</dbReference>
<accession>A0A369BP90</accession>
<dbReference type="InterPro" id="IPR009057">
    <property type="entry name" value="Homeodomain-like_sf"/>
</dbReference>
<feature type="domain" description="HTH tetR-type" evidence="5">
    <location>
        <begin position="38"/>
        <end position="98"/>
    </location>
</feature>
<organism evidence="6 7">
    <name type="scientific">Fontibacillus phaseoli</name>
    <dbReference type="NCBI Taxonomy" id="1416533"/>
    <lineage>
        <taxon>Bacteria</taxon>
        <taxon>Bacillati</taxon>
        <taxon>Bacillota</taxon>
        <taxon>Bacilli</taxon>
        <taxon>Bacillales</taxon>
        <taxon>Paenibacillaceae</taxon>
        <taxon>Fontibacillus</taxon>
    </lineage>
</organism>
<proteinExistence type="predicted"/>
<gene>
    <name evidence="6" type="ORF">DFP94_1011031</name>
</gene>
<dbReference type="GO" id="GO:0003700">
    <property type="term" value="F:DNA-binding transcription factor activity"/>
    <property type="evidence" value="ECO:0007669"/>
    <property type="project" value="TreeGrafter"/>
</dbReference>
<dbReference type="SUPFAM" id="SSF48498">
    <property type="entry name" value="Tetracyclin repressor-like, C-terminal domain"/>
    <property type="match status" value="1"/>
</dbReference>
<name>A0A369BP90_9BACL</name>
<keyword evidence="7" id="KW-1185">Reference proteome</keyword>
<feature type="DNA-binding region" description="H-T-H motif" evidence="4">
    <location>
        <begin position="61"/>
        <end position="80"/>
    </location>
</feature>
<reference evidence="6 7" key="1">
    <citation type="submission" date="2018-07" db="EMBL/GenBank/DDBJ databases">
        <title>Genomic Encyclopedia of Type Strains, Phase III (KMG-III): the genomes of soil and plant-associated and newly described type strains.</title>
        <authorList>
            <person name="Whitman W."/>
        </authorList>
    </citation>
    <scope>NUCLEOTIDE SEQUENCE [LARGE SCALE GENOMIC DNA]</scope>
    <source>
        <strain evidence="6 7">CECT 8333</strain>
    </source>
</reference>
<dbReference type="PROSITE" id="PS50977">
    <property type="entry name" value="HTH_TETR_2"/>
    <property type="match status" value="1"/>
</dbReference>
<dbReference type="Gene3D" id="1.10.357.10">
    <property type="entry name" value="Tetracycline Repressor, domain 2"/>
    <property type="match status" value="1"/>
</dbReference>
<sequence>MDQEKAPQTENSAIEKLPGGVKLSWGLVKQPQRGPKRELSIAQIVETAVNLADAEGLAAVSMGRVASELGFTAMSLYRYIPSKGDLLLLMQDSVSNIAIPPVEEEMDWRDSMRDFVRSSMNVFREHPWFGDIPITSSPVTPNLLRIVDWGLRCMRNFALNDYEKMSIVVLLSSFARSSGIIQRDVDRVKAAGSGQEQNGDPDYGSALKMLVTEDRYPDLYPVLVSGAYTEENQEFDSAASDFEFGLERILDGVECYLDEKSR</sequence>